<evidence type="ECO:0000256" key="2">
    <source>
        <dbReference type="ARBA" id="ARBA00006108"/>
    </source>
</evidence>
<dbReference type="CDD" id="cd15862">
    <property type="entry name" value="SNARE_Vti1"/>
    <property type="match status" value="1"/>
</dbReference>
<dbReference type="InterPro" id="IPR010989">
    <property type="entry name" value="SNARE"/>
</dbReference>
<dbReference type="Gene3D" id="1.20.5.110">
    <property type="match status" value="1"/>
</dbReference>
<keyword evidence="3" id="KW-0813">Transport</keyword>
<dbReference type="EMBL" id="OZ023707">
    <property type="protein sequence ID" value="CAK9878484.1"/>
    <property type="molecule type" value="Genomic_DNA"/>
</dbReference>
<evidence type="ECO:0000256" key="1">
    <source>
        <dbReference type="ARBA" id="ARBA00004211"/>
    </source>
</evidence>
<keyword evidence="5" id="KW-0653">Protein transport</keyword>
<feature type="coiled-coil region" evidence="9">
    <location>
        <begin position="38"/>
        <end position="94"/>
    </location>
</feature>
<evidence type="ECO:0000256" key="8">
    <source>
        <dbReference type="ARBA" id="ARBA00023136"/>
    </source>
</evidence>
<reference evidence="12" key="1">
    <citation type="submission" date="2024-03" db="EMBL/GenBank/DDBJ databases">
        <authorList>
            <consortium name="ELIXIR-Norway"/>
            <consortium name="Elixir Norway"/>
        </authorList>
    </citation>
    <scope>NUCLEOTIDE SEQUENCE</scope>
</reference>
<dbReference type="Pfam" id="PF12352">
    <property type="entry name" value="V-SNARE_C"/>
    <property type="match status" value="1"/>
</dbReference>
<evidence type="ECO:0000256" key="3">
    <source>
        <dbReference type="ARBA" id="ARBA00022448"/>
    </source>
</evidence>
<protein>
    <recommendedName>
        <fullName evidence="11">t-SNARE coiled-coil homology domain-containing protein</fullName>
    </recommendedName>
</protein>
<feature type="domain" description="T-SNARE coiled-coil homology" evidence="11">
    <location>
        <begin position="122"/>
        <end position="189"/>
    </location>
</feature>
<organism evidence="12 13">
    <name type="scientific">Sphagnum jensenii</name>
    <dbReference type="NCBI Taxonomy" id="128206"/>
    <lineage>
        <taxon>Eukaryota</taxon>
        <taxon>Viridiplantae</taxon>
        <taxon>Streptophyta</taxon>
        <taxon>Embryophyta</taxon>
        <taxon>Bryophyta</taxon>
        <taxon>Sphagnophytina</taxon>
        <taxon>Sphagnopsida</taxon>
        <taxon>Sphagnales</taxon>
        <taxon>Sphagnaceae</taxon>
        <taxon>Sphagnum</taxon>
    </lineage>
</organism>
<evidence type="ECO:0000256" key="6">
    <source>
        <dbReference type="ARBA" id="ARBA00022989"/>
    </source>
</evidence>
<dbReference type="Proteomes" id="UP001497522">
    <property type="component" value="Chromosome 6"/>
</dbReference>
<evidence type="ECO:0000256" key="5">
    <source>
        <dbReference type="ARBA" id="ARBA00022927"/>
    </source>
</evidence>
<keyword evidence="6 10" id="KW-1133">Transmembrane helix</keyword>
<accession>A0ABP1BRY1</accession>
<name>A0ABP1BRY1_9BRYO</name>
<keyword evidence="7 9" id="KW-0175">Coiled coil</keyword>
<evidence type="ECO:0000313" key="13">
    <source>
        <dbReference type="Proteomes" id="UP001497522"/>
    </source>
</evidence>
<evidence type="ECO:0000313" key="12">
    <source>
        <dbReference type="EMBL" id="CAK9878484.1"/>
    </source>
</evidence>
<evidence type="ECO:0000256" key="10">
    <source>
        <dbReference type="SAM" id="Phobius"/>
    </source>
</evidence>
<comment type="subcellular location">
    <subcellularLocation>
        <location evidence="1">Membrane</location>
        <topology evidence="1">Single-pass type IV membrane protein</topology>
    </subcellularLocation>
</comment>
<dbReference type="InterPro" id="IPR007705">
    <property type="entry name" value="Vesicle_trsprt_v-SNARE_N"/>
</dbReference>
<dbReference type="SUPFAM" id="SSF47661">
    <property type="entry name" value="t-snare proteins"/>
    <property type="match status" value="1"/>
</dbReference>
<dbReference type="InterPro" id="IPR038407">
    <property type="entry name" value="v-SNARE_N_sf"/>
</dbReference>
<dbReference type="SUPFAM" id="SSF58038">
    <property type="entry name" value="SNARE fusion complex"/>
    <property type="match status" value="1"/>
</dbReference>
<dbReference type="Pfam" id="PF05008">
    <property type="entry name" value="V-SNARE"/>
    <property type="match status" value="1"/>
</dbReference>
<dbReference type="PANTHER" id="PTHR21230:SF26">
    <property type="entry name" value="VESICLE TRANSPORT THROUGH INTERACTION WITH T-SNARES HOMOLOG 1A"/>
    <property type="match status" value="1"/>
</dbReference>
<keyword evidence="8 10" id="KW-0472">Membrane</keyword>
<evidence type="ECO:0000256" key="9">
    <source>
        <dbReference type="SAM" id="Coils"/>
    </source>
</evidence>
<evidence type="ECO:0000259" key="11">
    <source>
        <dbReference type="SMART" id="SM00397"/>
    </source>
</evidence>
<proteinExistence type="inferred from homology"/>
<keyword evidence="13" id="KW-1185">Reference proteome</keyword>
<keyword evidence="4 10" id="KW-0812">Transmembrane</keyword>
<dbReference type="InterPro" id="IPR000727">
    <property type="entry name" value="T_SNARE_dom"/>
</dbReference>
<feature type="transmembrane region" description="Helical" evidence="10">
    <location>
        <begin position="198"/>
        <end position="217"/>
    </location>
</feature>
<dbReference type="Gene3D" id="1.20.58.400">
    <property type="entry name" value="t-snare proteins"/>
    <property type="match status" value="1"/>
</dbReference>
<evidence type="ECO:0000256" key="4">
    <source>
        <dbReference type="ARBA" id="ARBA00022692"/>
    </source>
</evidence>
<dbReference type="SMART" id="SM00397">
    <property type="entry name" value="t_SNARE"/>
    <property type="match status" value="1"/>
</dbReference>
<evidence type="ECO:0000256" key="7">
    <source>
        <dbReference type="ARBA" id="ARBA00023054"/>
    </source>
</evidence>
<dbReference type="PANTHER" id="PTHR21230">
    <property type="entry name" value="VESICLE TRANSPORT V-SNARE PROTEIN VTI1-RELATED"/>
    <property type="match status" value="1"/>
</dbReference>
<sequence>MSEIFEGYERQYCELSANLSRKCTSILALHGEEKKHKLSELKTGLDEAESLIRRMDLEARSLPPTQKATLLAKLREYKSDLNNLKRESKKVSSAQDPVASRNELMEAGMADNVMSGHDQRNRLLMSTETLNQSGERIKESKRTLLETEELGVSILQDLDTQRQRLRHAQSTLYGVDDNIGKSRQILNSMGHRLARNKWILGSIICVLAMAIVLVTYVKLKS</sequence>
<comment type="similarity">
    <text evidence="2">Belongs to the VTI1 family.</text>
</comment>
<gene>
    <name evidence="12" type="ORF">CSSPJE1EN2_LOCUS20270</name>
</gene>